<name>A0ABW7EQ44_9BURK</name>
<dbReference type="Pfam" id="PF07589">
    <property type="entry name" value="PEP-CTERM"/>
    <property type="match status" value="1"/>
</dbReference>
<evidence type="ECO:0000313" key="4">
    <source>
        <dbReference type="Proteomes" id="UP001606300"/>
    </source>
</evidence>
<feature type="domain" description="Ice-binding protein C-terminal" evidence="2">
    <location>
        <begin position="190"/>
        <end position="215"/>
    </location>
</feature>
<proteinExistence type="predicted"/>
<accession>A0ABW7EQ44</accession>
<sequence>MNSLMNKLSAALALTGCLIATPASADLQLRAGGTMVYDTVTNLTWITNAAEGGLRTQADAAAWAASLSFGGFDDWALPTVAPVNGSALQMDYSEDGSTDIGVNNAGLNTQLGHLYYASLGNAAFGLTNAGPFSGLVDPADAIGPVFWTDTSSPVETGWSLAFYMGMGMQDQLAGDTLAHAWAVRVGDVAAVPEPGSIALLLAGLAGVAGVSRRRRSN</sequence>
<reference evidence="3 4" key="1">
    <citation type="submission" date="2024-09" db="EMBL/GenBank/DDBJ databases">
        <title>Novel species of the genus Pelomonas and Roseateles isolated from streams.</title>
        <authorList>
            <person name="Lu H."/>
        </authorList>
    </citation>
    <scope>NUCLEOTIDE SEQUENCE [LARGE SCALE GENOMIC DNA]</scope>
    <source>
        <strain evidence="3 4">DC23W</strain>
    </source>
</reference>
<dbReference type="EMBL" id="JBIGHY010000003">
    <property type="protein sequence ID" value="MFG6414395.1"/>
    <property type="molecule type" value="Genomic_DNA"/>
</dbReference>
<keyword evidence="1" id="KW-0732">Signal</keyword>
<evidence type="ECO:0000256" key="1">
    <source>
        <dbReference type="SAM" id="SignalP"/>
    </source>
</evidence>
<feature type="chain" id="PRO_5045380619" evidence="1">
    <location>
        <begin position="26"/>
        <end position="217"/>
    </location>
</feature>
<dbReference type="NCBIfam" id="TIGR02595">
    <property type="entry name" value="PEP_CTERM"/>
    <property type="match status" value="1"/>
</dbReference>
<evidence type="ECO:0000259" key="2">
    <source>
        <dbReference type="Pfam" id="PF07589"/>
    </source>
</evidence>
<comment type="caution">
    <text evidence="3">The sequence shown here is derived from an EMBL/GenBank/DDBJ whole genome shotgun (WGS) entry which is preliminary data.</text>
</comment>
<protein>
    <submittedName>
        <fullName evidence="3">PEP-CTERM sorting domain-containing protein</fullName>
    </submittedName>
</protein>
<evidence type="ECO:0000313" key="3">
    <source>
        <dbReference type="EMBL" id="MFG6414395.1"/>
    </source>
</evidence>
<gene>
    <name evidence="3" type="ORF">ACG02S_10860</name>
</gene>
<dbReference type="InterPro" id="IPR013424">
    <property type="entry name" value="Ice-binding_C"/>
</dbReference>
<keyword evidence="4" id="KW-1185">Reference proteome</keyword>
<dbReference type="Proteomes" id="UP001606300">
    <property type="component" value="Unassembled WGS sequence"/>
</dbReference>
<organism evidence="3 4">
    <name type="scientific">Pelomonas dachongensis</name>
    <dbReference type="NCBI Taxonomy" id="3299029"/>
    <lineage>
        <taxon>Bacteria</taxon>
        <taxon>Pseudomonadati</taxon>
        <taxon>Pseudomonadota</taxon>
        <taxon>Betaproteobacteria</taxon>
        <taxon>Burkholderiales</taxon>
        <taxon>Sphaerotilaceae</taxon>
        <taxon>Roseateles</taxon>
    </lineage>
</organism>
<feature type="signal peptide" evidence="1">
    <location>
        <begin position="1"/>
        <end position="25"/>
    </location>
</feature>